<keyword evidence="2 4" id="KW-0560">Oxidoreductase</keyword>
<dbReference type="InterPro" id="IPR020843">
    <property type="entry name" value="ER"/>
</dbReference>
<dbReference type="InterPro" id="IPR011032">
    <property type="entry name" value="GroES-like_sf"/>
</dbReference>
<dbReference type="SUPFAM" id="SSF51735">
    <property type="entry name" value="NAD(P)-binding Rossmann-fold domains"/>
    <property type="match status" value="1"/>
</dbReference>
<dbReference type="KEGG" id="sgf:HEP81_00140"/>
<evidence type="ECO:0000313" key="4">
    <source>
        <dbReference type="EMBL" id="QNT90477.1"/>
    </source>
</evidence>
<dbReference type="Pfam" id="PF00107">
    <property type="entry name" value="ADH_zinc_N"/>
    <property type="match status" value="1"/>
</dbReference>
<dbReference type="InterPro" id="IPR036291">
    <property type="entry name" value="NAD(P)-bd_dom_sf"/>
</dbReference>
<sequence length="336" mass="35465">MRALAFREYGEPSHVLRLLDLPRPEPGPGEVRVRLSARPVNPSDLLFVQGSYGRDARFTLRPNGGGQESGWAVAGFEGAGIVDALGPGTSGPVPGTLVAVSATGTWQEHVCVPGTSVIPVSRGVSAEAACQLTVNPFTAHLLVRDIALGPGDTLLLTAGASAVSRMVIRLASERGVRCLPVVRHREQARALTRPGTRPLTVGSADALPGAVRGALEHGRVDAVLDAVGGALGTAGLRCLRPAGRFVSYGMLSGHPLLVRPDDLVFRQVSISAFWLPARMERLGERELSTLTRQVQEAVVRGLPGLDVAERRDLADFQSALERTMRPGRGGKVVLTG</sequence>
<proteinExistence type="predicted"/>
<protein>
    <submittedName>
        <fullName evidence="4">Trans-2-enoyl-CoA reductase</fullName>
        <ecNumber evidence="4">1.3.1.38</ecNumber>
    </submittedName>
</protein>
<dbReference type="PANTHER" id="PTHR48106:SF2">
    <property type="entry name" value="ZN2+-BINDING DEHYDROGENASE"/>
    <property type="match status" value="1"/>
</dbReference>
<evidence type="ECO:0000313" key="5">
    <source>
        <dbReference type="Proteomes" id="UP000516422"/>
    </source>
</evidence>
<name>A0A7H1PQZ7_9ACTN</name>
<organism evidence="4 5">
    <name type="scientific">Streptomyces griseofuscus</name>
    <dbReference type="NCBI Taxonomy" id="146922"/>
    <lineage>
        <taxon>Bacteria</taxon>
        <taxon>Bacillati</taxon>
        <taxon>Actinomycetota</taxon>
        <taxon>Actinomycetes</taxon>
        <taxon>Kitasatosporales</taxon>
        <taxon>Streptomycetaceae</taxon>
        <taxon>Streptomyces</taxon>
    </lineage>
</organism>
<evidence type="ECO:0000259" key="3">
    <source>
        <dbReference type="SMART" id="SM00829"/>
    </source>
</evidence>
<dbReference type="InterPro" id="IPR013154">
    <property type="entry name" value="ADH-like_N"/>
</dbReference>
<evidence type="ECO:0000256" key="2">
    <source>
        <dbReference type="ARBA" id="ARBA00023002"/>
    </source>
</evidence>
<dbReference type="PANTHER" id="PTHR48106">
    <property type="entry name" value="QUINONE OXIDOREDUCTASE PIG3-RELATED"/>
    <property type="match status" value="1"/>
</dbReference>
<dbReference type="EC" id="1.3.1.38" evidence="4"/>
<keyword evidence="1" id="KW-0521">NADP</keyword>
<dbReference type="GO" id="GO:0070402">
    <property type="term" value="F:NADPH binding"/>
    <property type="evidence" value="ECO:0007669"/>
    <property type="project" value="TreeGrafter"/>
</dbReference>
<dbReference type="AlphaFoldDB" id="A0A7H1PQZ7"/>
<feature type="domain" description="Enoyl reductase (ER)" evidence="3">
    <location>
        <begin position="13"/>
        <end position="334"/>
    </location>
</feature>
<dbReference type="GO" id="GO:0016651">
    <property type="term" value="F:oxidoreductase activity, acting on NAD(P)H"/>
    <property type="evidence" value="ECO:0007669"/>
    <property type="project" value="TreeGrafter"/>
</dbReference>
<reference evidence="4 5" key="1">
    <citation type="submission" date="2020-04" db="EMBL/GenBank/DDBJ databases">
        <title>Characterization and engineering of Streptomyces griseofuscus DSM40191 as a potential heterologous host for expression of BGCs.</title>
        <authorList>
            <person name="Gren T."/>
            <person name="Whitford C.M."/>
            <person name="Mohite O.S."/>
            <person name="Joergensen T.S."/>
            <person name="Nielsen J.B."/>
            <person name="Lee S.Y."/>
            <person name="Weber T."/>
        </authorList>
    </citation>
    <scope>NUCLEOTIDE SEQUENCE [LARGE SCALE GENOMIC DNA]</scope>
    <source>
        <strain evidence="4 5">DSM 40191</strain>
    </source>
</reference>
<dbReference type="Gene3D" id="3.90.180.10">
    <property type="entry name" value="Medium-chain alcohol dehydrogenases, catalytic domain"/>
    <property type="match status" value="1"/>
</dbReference>
<dbReference type="InterPro" id="IPR013149">
    <property type="entry name" value="ADH-like_C"/>
</dbReference>
<dbReference type="SUPFAM" id="SSF50129">
    <property type="entry name" value="GroES-like"/>
    <property type="match status" value="1"/>
</dbReference>
<dbReference type="Proteomes" id="UP000516422">
    <property type="component" value="Chromosome"/>
</dbReference>
<dbReference type="Pfam" id="PF08240">
    <property type="entry name" value="ADH_N"/>
    <property type="match status" value="1"/>
</dbReference>
<dbReference type="CDD" id="cd05282">
    <property type="entry name" value="ETR_like"/>
    <property type="match status" value="1"/>
</dbReference>
<gene>
    <name evidence="4" type="ORF">HEP81_00140</name>
</gene>
<accession>A0A7H1PQZ7</accession>
<dbReference type="SMART" id="SM00829">
    <property type="entry name" value="PKS_ER"/>
    <property type="match status" value="1"/>
</dbReference>
<evidence type="ECO:0000256" key="1">
    <source>
        <dbReference type="ARBA" id="ARBA00022857"/>
    </source>
</evidence>
<dbReference type="Gene3D" id="3.40.50.720">
    <property type="entry name" value="NAD(P)-binding Rossmann-like Domain"/>
    <property type="match status" value="1"/>
</dbReference>
<dbReference type="GO" id="GO:0019166">
    <property type="term" value="F:trans-2-enoyl-CoA reductase (NADPH) activity"/>
    <property type="evidence" value="ECO:0007669"/>
    <property type="project" value="UniProtKB-EC"/>
</dbReference>
<dbReference type="EMBL" id="CP051006">
    <property type="protein sequence ID" value="QNT90477.1"/>
    <property type="molecule type" value="Genomic_DNA"/>
</dbReference>